<keyword evidence="2" id="KW-1185">Reference proteome</keyword>
<dbReference type="Proteomes" id="UP000809789">
    <property type="component" value="Unassembled WGS sequence"/>
</dbReference>
<organism evidence="1 2">
    <name type="scientific">Elsinoe batatas</name>
    <dbReference type="NCBI Taxonomy" id="2601811"/>
    <lineage>
        <taxon>Eukaryota</taxon>
        <taxon>Fungi</taxon>
        <taxon>Dikarya</taxon>
        <taxon>Ascomycota</taxon>
        <taxon>Pezizomycotina</taxon>
        <taxon>Dothideomycetes</taxon>
        <taxon>Dothideomycetidae</taxon>
        <taxon>Myriangiales</taxon>
        <taxon>Elsinoaceae</taxon>
        <taxon>Elsinoe</taxon>
    </lineage>
</organism>
<accession>A0A8K0L624</accession>
<evidence type="ECO:0000313" key="2">
    <source>
        <dbReference type="Proteomes" id="UP000809789"/>
    </source>
</evidence>
<sequence length="193" mass="21834">MLAGRHVLAKPHCTAPDPAQAFLEGRPHKHNSIETADAVPACEIHPMLGLLLDIDCQIFYFFNMTPMEGLTERTIGFEPDEPFLKNAFNGPRPSWTRCSIIIDTCCETLERDTKVKREGGVTWGHLAAELPWVLSLDLDLGPEGLLFHFKISNVYLLQEGQPRRQEAKTCRHMSMVRSSIDSTWHCKLSARHL</sequence>
<protein>
    <submittedName>
        <fullName evidence="1">Uncharacterized protein</fullName>
    </submittedName>
</protein>
<name>A0A8K0L624_9PEZI</name>
<evidence type="ECO:0000313" key="1">
    <source>
        <dbReference type="EMBL" id="KAG8629872.1"/>
    </source>
</evidence>
<reference evidence="1" key="1">
    <citation type="submission" date="2021-07" db="EMBL/GenBank/DDBJ databases">
        <title>Elsinoe batatas strain:CRI-CJ2 Genome sequencing and assembly.</title>
        <authorList>
            <person name="Huang L."/>
        </authorList>
    </citation>
    <scope>NUCLEOTIDE SEQUENCE</scope>
    <source>
        <strain evidence="1">CRI-CJ2</strain>
    </source>
</reference>
<dbReference type="EMBL" id="JAESVG020000002">
    <property type="protein sequence ID" value="KAG8629872.1"/>
    <property type="molecule type" value="Genomic_DNA"/>
</dbReference>
<proteinExistence type="predicted"/>
<dbReference type="AlphaFoldDB" id="A0A8K0L624"/>
<dbReference type="OrthoDB" id="10370457at2759"/>
<gene>
    <name evidence="1" type="ORF">KVT40_001491</name>
</gene>
<comment type="caution">
    <text evidence="1">The sequence shown here is derived from an EMBL/GenBank/DDBJ whole genome shotgun (WGS) entry which is preliminary data.</text>
</comment>